<keyword evidence="9" id="KW-1185">Reference proteome</keyword>
<dbReference type="GO" id="GO:0008880">
    <property type="term" value="F:glucuronate isomerase activity"/>
    <property type="evidence" value="ECO:0007669"/>
    <property type="project" value="UniProtKB-UniRule"/>
</dbReference>
<sequence>MEKFMGSNFLLKNETAVSLYHDYAMEMPIIDYHCHLCPKEIYENKKFKNITEAWLYGDHYKWRVMRANGISEEYITGSASDYEKFLAWARTIPMTIGNPLYNWTHLELQRFFGIYDVLNEQSAPVIWEKVNALLNGENFSVRDLIVKSNVRVICTTDDPVDSLEYHTLLKGEKDFPVSVVPGFRPDKGLEINREGFPEWVEKLEKASEIEINNYEDYLAALEARVQFFHSAGGTVSDHALDSVVYEDASFEEVAEIFANRLNGNAVTLLDERKFKTYTLIFLGKLYADLGWAMQFHINAHRNNNTKMLNELGPDTGYDSMNDDQIAKPLVKILDSLEQDDKLPKTILYSLNPGDNYVIASIINSFQDGKTPGKIQFGTAWWFNDTKDGMLAQMKALSNVGLFSRFIGMLTDSRSFLSYTRHEYFRRLVCNLIGEWVEDGEVPYDLELLGKIVQGISYNNAKEYFNFTEVTTADCLPLN</sequence>
<protein>
    <recommendedName>
        <fullName evidence="5 7">Uronate isomerase</fullName>
        <ecNumber evidence="4 7">5.3.1.12</ecNumber>
    </recommendedName>
    <alternativeName>
        <fullName evidence="7">Glucuronate isomerase</fullName>
    </alternativeName>
    <alternativeName>
        <fullName evidence="7">Uronic isomerase</fullName>
    </alternativeName>
</protein>
<evidence type="ECO:0000256" key="4">
    <source>
        <dbReference type="ARBA" id="ARBA00012546"/>
    </source>
</evidence>
<comment type="caution">
    <text evidence="8">The sequence shown here is derived from an EMBL/GenBank/DDBJ whole genome shotgun (WGS) entry which is preliminary data.</text>
</comment>
<dbReference type="GO" id="GO:0042840">
    <property type="term" value="P:D-glucuronate catabolic process"/>
    <property type="evidence" value="ECO:0007669"/>
    <property type="project" value="TreeGrafter"/>
</dbReference>
<comment type="catalytic activity">
    <reaction evidence="1 7">
        <text>D-glucuronate = D-fructuronate</text>
        <dbReference type="Rhea" id="RHEA:13049"/>
        <dbReference type="ChEBI" id="CHEBI:58720"/>
        <dbReference type="ChEBI" id="CHEBI:59863"/>
        <dbReference type="EC" id="5.3.1.12"/>
    </reaction>
</comment>
<dbReference type="UniPathway" id="UPA00246"/>
<dbReference type="Gene3D" id="3.20.20.140">
    <property type="entry name" value="Metal-dependent hydrolases"/>
    <property type="match status" value="1"/>
</dbReference>
<dbReference type="EMBL" id="VIVN01000001">
    <property type="protein sequence ID" value="TWE08440.1"/>
    <property type="molecule type" value="Genomic_DNA"/>
</dbReference>
<dbReference type="HAMAP" id="MF_00675">
    <property type="entry name" value="UxaC"/>
    <property type="match status" value="1"/>
</dbReference>
<evidence type="ECO:0000256" key="7">
    <source>
        <dbReference type="HAMAP-Rule" id="MF_00675"/>
    </source>
</evidence>
<evidence type="ECO:0000313" key="9">
    <source>
        <dbReference type="Proteomes" id="UP000319671"/>
    </source>
</evidence>
<dbReference type="Pfam" id="PF02614">
    <property type="entry name" value="UxaC"/>
    <property type="match status" value="1"/>
</dbReference>
<dbReference type="Proteomes" id="UP000319671">
    <property type="component" value="Unassembled WGS sequence"/>
</dbReference>
<dbReference type="InterPro" id="IPR003766">
    <property type="entry name" value="Uronate_isomerase"/>
</dbReference>
<evidence type="ECO:0000256" key="1">
    <source>
        <dbReference type="ARBA" id="ARBA00001165"/>
    </source>
</evidence>
<dbReference type="RefSeq" id="WP_144562124.1">
    <property type="nucleotide sequence ID" value="NZ_VIVN01000001.1"/>
</dbReference>
<name>A0A561DYN1_9BACI</name>
<proteinExistence type="inferred from homology"/>
<comment type="pathway">
    <text evidence="2 7">Carbohydrate metabolism; pentose and glucuronate interconversion.</text>
</comment>
<gene>
    <name evidence="7" type="primary">uxaC</name>
    <name evidence="8" type="ORF">FB550_101463</name>
</gene>
<dbReference type="NCBIfam" id="NF002794">
    <property type="entry name" value="PRK02925.1"/>
    <property type="match status" value="1"/>
</dbReference>
<reference evidence="8 9" key="1">
    <citation type="submission" date="2019-06" db="EMBL/GenBank/DDBJ databases">
        <title>Sorghum-associated microbial communities from plants grown in Nebraska, USA.</title>
        <authorList>
            <person name="Schachtman D."/>
        </authorList>
    </citation>
    <scope>NUCLEOTIDE SEQUENCE [LARGE SCALE GENOMIC DNA]</scope>
    <source>
        <strain evidence="8 9">2482</strain>
    </source>
</reference>
<dbReference type="Gene3D" id="1.10.2020.10">
    <property type="entry name" value="uronate isomerase, domain 2, chain A"/>
    <property type="match status" value="1"/>
</dbReference>
<dbReference type="SUPFAM" id="SSF51556">
    <property type="entry name" value="Metallo-dependent hydrolases"/>
    <property type="match status" value="1"/>
</dbReference>
<dbReference type="PANTHER" id="PTHR30068">
    <property type="entry name" value="URONATE ISOMERASE"/>
    <property type="match status" value="1"/>
</dbReference>
<dbReference type="EC" id="5.3.1.12" evidence="4 7"/>
<dbReference type="AlphaFoldDB" id="A0A561DYN1"/>
<evidence type="ECO:0000256" key="3">
    <source>
        <dbReference type="ARBA" id="ARBA00008397"/>
    </source>
</evidence>
<keyword evidence="6 7" id="KW-0413">Isomerase</keyword>
<organism evidence="8 9">
    <name type="scientific">Neobacillus bataviensis</name>
    <dbReference type="NCBI Taxonomy" id="220685"/>
    <lineage>
        <taxon>Bacteria</taxon>
        <taxon>Bacillati</taxon>
        <taxon>Bacillota</taxon>
        <taxon>Bacilli</taxon>
        <taxon>Bacillales</taxon>
        <taxon>Bacillaceae</taxon>
        <taxon>Neobacillus</taxon>
    </lineage>
</organism>
<evidence type="ECO:0000313" key="8">
    <source>
        <dbReference type="EMBL" id="TWE08440.1"/>
    </source>
</evidence>
<dbReference type="GO" id="GO:0019698">
    <property type="term" value="P:D-galacturonate catabolic process"/>
    <property type="evidence" value="ECO:0007669"/>
    <property type="project" value="TreeGrafter"/>
</dbReference>
<accession>A0A561DYN1</accession>
<comment type="similarity">
    <text evidence="3 7">Belongs to the metallo-dependent hydrolases superfamily. Uronate isomerase family.</text>
</comment>
<dbReference type="InterPro" id="IPR032466">
    <property type="entry name" value="Metal_Hydrolase"/>
</dbReference>
<evidence type="ECO:0000256" key="2">
    <source>
        <dbReference type="ARBA" id="ARBA00004892"/>
    </source>
</evidence>
<comment type="catalytic activity">
    <reaction evidence="7">
        <text>aldehydo-D-galacturonate = keto-D-tagaturonate</text>
        <dbReference type="Rhea" id="RHEA:27702"/>
        <dbReference type="ChEBI" id="CHEBI:12952"/>
        <dbReference type="ChEBI" id="CHEBI:17886"/>
    </reaction>
</comment>
<dbReference type="PANTHER" id="PTHR30068:SF4">
    <property type="entry name" value="URONATE ISOMERASE"/>
    <property type="match status" value="1"/>
</dbReference>
<evidence type="ECO:0000256" key="5">
    <source>
        <dbReference type="ARBA" id="ARBA00020555"/>
    </source>
</evidence>
<evidence type="ECO:0000256" key="6">
    <source>
        <dbReference type="ARBA" id="ARBA00023235"/>
    </source>
</evidence>